<evidence type="ECO:0000256" key="1">
    <source>
        <dbReference type="ARBA" id="ARBA00004123"/>
    </source>
</evidence>
<comment type="subcellular location">
    <subcellularLocation>
        <location evidence="1">Nucleus</location>
    </subcellularLocation>
</comment>
<proteinExistence type="predicted"/>
<keyword evidence="2" id="KW-1017">Isopeptide bond</keyword>
<evidence type="ECO:0000313" key="8">
    <source>
        <dbReference type="Proteomes" id="UP000515203"/>
    </source>
</evidence>
<dbReference type="CDD" id="cd18289">
    <property type="entry name" value="BTB_POZ_BTBD14A_NAC2"/>
    <property type="match status" value="1"/>
</dbReference>
<dbReference type="InterPro" id="IPR050457">
    <property type="entry name" value="ZnFinger_BTB_dom_contain"/>
</dbReference>
<accession>A0A6P6D8N1</accession>
<feature type="domain" description="BEN" evidence="7">
    <location>
        <begin position="353"/>
        <end position="450"/>
    </location>
</feature>
<feature type="compositionally biased region" description="Polar residues" evidence="5">
    <location>
        <begin position="243"/>
        <end position="265"/>
    </location>
</feature>
<dbReference type="FunCoup" id="A0A6P6D8N1">
    <property type="interactions" value="1445"/>
</dbReference>
<evidence type="ECO:0000259" key="7">
    <source>
        <dbReference type="PROSITE" id="PS51457"/>
    </source>
</evidence>
<evidence type="ECO:0000256" key="2">
    <source>
        <dbReference type="ARBA" id="ARBA00022499"/>
    </source>
</evidence>
<reference evidence="9" key="1">
    <citation type="submission" date="2025-08" db="UniProtKB">
        <authorList>
            <consortium name="RefSeq"/>
        </authorList>
    </citation>
    <scope>IDENTIFICATION</scope>
</reference>
<dbReference type="Pfam" id="PF00651">
    <property type="entry name" value="BTB"/>
    <property type="match status" value="1"/>
</dbReference>
<dbReference type="Pfam" id="PF10523">
    <property type="entry name" value="BEN"/>
    <property type="match status" value="1"/>
</dbReference>
<evidence type="ECO:0000256" key="3">
    <source>
        <dbReference type="ARBA" id="ARBA00022843"/>
    </source>
</evidence>
<dbReference type="GeneID" id="101564511"/>
<feature type="domain" description="BTB" evidence="6">
    <location>
        <begin position="30"/>
        <end position="94"/>
    </location>
</feature>
<evidence type="ECO:0000313" key="9">
    <source>
        <dbReference type="RefSeq" id="XP_023556008.1"/>
    </source>
</evidence>
<dbReference type="CTD" id="138151"/>
<dbReference type="InterPro" id="IPR000210">
    <property type="entry name" value="BTB/POZ_dom"/>
</dbReference>
<protein>
    <submittedName>
        <fullName evidence="9">Nucleus accumbens-associated protein 2</fullName>
    </submittedName>
</protein>
<keyword evidence="4" id="KW-0539">Nucleus</keyword>
<dbReference type="InParanoid" id="A0A6P6D8N1"/>
<dbReference type="SMART" id="SM00225">
    <property type="entry name" value="BTB"/>
    <property type="match status" value="1"/>
</dbReference>
<feature type="compositionally biased region" description="Low complexity" evidence="5">
    <location>
        <begin position="483"/>
        <end position="497"/>
    </location>
</feature>
<evidence type="ECO:0000256" key="5">
    <source>
        <dbReference type="SAM" id="MobiDB-lite"/>
    </source>
</evidence>
<dbReference type="GO" id="GO:0000981">
    <property type="term" value="F:DNA-binding transcription factor activity, RNA polymerase II-specific"/>
    <property type="evidence" value="ECO:0007669"/>
    <property type="project" value="TreeGrafter"/>
</dbReference>
<feature type="region of interest" description="Disordered" evidence="5">
    <location>
        <begin position="243"/>
        <end position="274"/>
    </location>
</feature>
<dbReference type="Gene3D" id="3.30.710.10">
    <property type="entry name" value="Potassium Channel Kv1.1, Chain A"/>
    <property type="match status" value="1"/>
</dbReference>
<organism evidence="8 9">
    <name type="scientific">Octodon degus</name>
    <name type="common">Degu</name>
    <name type="synonym">Sciurus degus</name>
    <dbReference type="NCBI Taxonomy" id="10160"/>
    <lineage>
        <taxon>Eukaryota</taxon>
        <taxon>Metazoa</taxon>
        <taxon>Chordata</taxon>
        <taxon>Craniata</taxon>
        <taxon>Vertebrata</taxon>
        <taxon>Euteleostomi</taxon>
        <taxon>Mammalia</taxon>
        <taxon>Eutheria</taxon>
        <taxon>Euarchontoglires</taxon>
        <taxon>Glires</taxon>
        <taxon>Rodentia</taxon>
        <taxon>Hystricomorpha</taxon>
        <taxon>Octodontidae</taxon>
        <taxon>Octodon</taxon>
    </lineage>
</organism>
<dbReference type="InterPro" id="IPR018379">
    <property type="entry name" value="BEN_domain"/>
</dbReference>
<dbReference type="SMART" id="SM01025">
    <property type="entry name" value="BEN"/>
    <property type="match status" value="1"/>
</dbReference>
<evidence type="ECO:0000256" key="4">
    <source>
        <dbReference type="ARBA" id="ARBA00023242"/>
    </source>
</evidence>
<dbReference type="AlphaFoldDB" id="A0A6P6D8N1"/>
<dbReference type="PROSITE" id="PS50097">
    <property type="entry name" value="BTB"/>
    <property type="match status" value="1"/>
</dbReference>
<dbReference type="OrthoDB" id="10261408at2759"/>
<dbReference type="FunFam" id="1.10.10.2590:FF:000002">
    <property type="entry name" value="Putative nucleus accumbens-associated protein 2"/>
    <property type="match status" value="1"/>
</dbReference>
<dbReference type="PANTHER" id="PTHR46105">
    <property type="entry name" value="AGAP004733-PA"/>
    <property type="match status" value="1"/>
</dbReference>
<dbReference type="GO" id="GO:0000978">
    <property type="term" value="F:RNA polymerase II cis-regulatory region sequence-specific DNA binding"/>
    <property type="evidence" value="ECO:0007669"/>
    <property type="project" value="TreeGrafter"/>
</dbReference>
<dbReference type="FunFam" id="3.30.710.10:FF:000009">
    <property type="entry name" value="Zinc finger and BTB domain-containing 37"/>
    <property type="match status" value="1"/>
</dbReference>
<dbReference type="GO" id="GO:0045892">
    <property type="term" value="P:negative regulation of DNA-templated transcription"/>
    <property type="evidence" value="ECO:0007669"/>
    <property type="project" value="UniProtKB-ARBA"/>
</dbReference>
<dbReference type="PROSITE" id="PS51457">
    <property type="entry name" value="BEN"/>
    <property type="match status" value="1"/>
</dbReference>
<name>A0A6P6D8N1_OCTDE</name>
<dbReference type="GO" id="GO:0042127">
    <property type="term" value="P:regulation of cell population proliferation"/>
    <property type="evidence" value="ECO:0007669"/>
    <property type="project" value="UniProtKB-ARBA"/>
</dbReference>
<keyword evidence="8" id="KW-1185">Reference proteome</keyword>
<sequence>MSQMLHIEIPNFGNTVLGCLNEQRLLGLYCDVSIVVKGQAFKAHRAVLAASSLYFRDLFSGNSKSAFELPGTVPPACFQQILSFCYTGKLTMAASEQLVVMYTAGFLQIQHIVERGTDLMFKVSSPHCDSQTAVIEDASSEPQSPCNQLQPAAAAAAAPYVVSPSVPIPLLTRVKHEATELPPATGPGLAPKRPLETGPRDGVAMAAGATVAAGAAPLKLPRVSYYGVPSLATLIPGIQQVPYSQAERTSPGASSLPATDSPTSYHNEEDEEDDEAYDTMVEEQYGQMYIKATGSYAVQEKPEPVPLESRSCVLIRRDLVALPASLISQIGYRCHPKLYSEGDPGEKLELVAGSGVYITRGQLMNCHLCAGVKHKVLLRRLLATFFDRNTLANSCGTGIRSSTSDPSRKPLDSRVLNAVKLYCQNFAPSFKESEMNVIAADMCTNARRVRKRWLPKIKSMLPEGVEMYRTVMGASAAGLPLDPDFAPAAPLPADGASPPQPFEQQAGASPSRPDGSYAGTLQGLLDRRGRLSTVLGPGWSGGGSRLGFSCSRTRCSGAGRHGASQLCCVWERGLGEPGAQLSVPRNHCPHLSQDVQREAVDPKSWALSWGSSSLAESIREVAALDRSLTPEAAFQLISLLHQHHQSPRADSTSVTCVTLAVLTRACPSAEQHLHSSRILEVVCVSTKTGRIKTMRGCAGRRCREARKPGSFQRVEPGRSAAWQHYLWVVKLPQDSIRARHPCVGLRLDPDWPRVGAGSLQDERAAVTVTSAEGSAAKRTTRLEGLCGAACPQPQTCVSASGHRFPGLALQVLASKPLEGLSLALGERLGLRRIITLPLALWWPGTLNLGAAAEPNSEEEEKAAGAWTHSSLSAGLACYPRL</sequence>
<dbReference type="PANTHER" id="PTHR46105:SF2">
    <property type="entry name" value="NUCLEUS ACCUMBENS-ASSOCIATED PROTEIN 2"/>
    <property type="match status" value="1"/>
</dbReference>
<keyword evidence="3" id="KW-0832">Ubl conjugation</keyword>
<evidence type="ECO:0000259" key="6">
    <source>
        <dbReference type="PROSITE" id="PS50097"/>
    </source>
</evidence>
<gene>
    <name evidence="9" type="primary">Nacc2</name>
</gene>
<dbReference type="GO" id="GO:0031981">
    <property type="term" value="C:nuclear lumen"/>
    <property type="evidence" value="ECO:0007669"/>
    <property type="project" value="UniProtKB-ARBA"/>
</dbReference>
<dbReference type="Proteomes" id="UP000515203">
    <property type="component" value="Unplaced"/>
</dbReference>
<dbReference type="SUPFAM" id="SSF54695">
    <property type="entry name" value="POZ domain"/>
    <property type="match status" value="1"/>
</dbReference>
<dbReference type="RefSeq" id="XP_023556008.1">
    <property type="nucleotide sequence ID" value="XM_023700240.1"/>
</dbReference>
<dbReference type="InterPro" id="IPR011333">
    <property type="entry name" value="SKP1/BTB/POZ_sf"/>
</dbReference>
<dbReference type="Gene3D" id="1.10.10.2590">
    <property type="entry name" value="BEN domain"/>
    <property type="match status" value="1"/>
</dbReference>
<feature type="region of interest" description="Disordered" evidence="5">
    <location>
        <begin position="483"/>
        <end position="520"/>
    </location>
</feature>